<evidence type="ECO:0000313" key="6">
    <source>
        <dbReference type="Proteomes" id="UP000663879"/>
    </source>
</evidence>
<dbReference type="SUPFAM" id="SSF51735">
    <property type="entry name" value="NAD(P)-binding Rossmann-fold domains"/>
    <property type="match status" value="1"/>
</dbReference>
<feature type="domain" description="GFO/IDH/MocA-like oxidoreductase" evidence="4">
    <location>
        <begin position="198"/>
        <end position="303"/>
    </location>
</feature>
<evidence type="ECO:0000259" key="3">
    <source>
        <dbReference type="Pfam" id="PF01408"/>
    </source>
</evidence>
<dbReference type="InterPro" id="IPR036291">
    <property type="entry name" value="NAD(P)-bd_dom_sf"/>
</dbReference>
<keyword evidence="6" id="KW-1185">Reference proteome</keyword>
<dbReference type="Pfam" id="PF22725">
    <property type="entry name" value="GFO_IDH_MocA_C3"/>
    <property type="match status" value="1"/>
</dbReference>
<protein>
    <submittedName>
        <fullName evidence="5">Uncharacterized protein</fullName>
    </submittedName>
</protein>
<evidence type="ECO:0000259" key="4">
    <source>
        <dbReference type="Pfam" id="PF22725"/>
    </source>
</evidence>
<dbReference type="EMBL" id="CAJNOC010000251">
    <property type="protein sequence ID" value="CAF0733516.1"/>
    <property type="molecule type" value="Genomic_DNA"/>
</dbReference>
<evidence type="ECO:0000313" key="5">
    <source>
        <dbReference type="EMBL" id="CAF0733516.1"/>
    </source>
</evidence>
<name>A0A813NDY1_9BILA</name>
<feature type="domain" description="Gfo/Idh/MocA-like oxidoreductase N-terminal" evidence="3">
    <location>
        <begin position="40"/>
        <end position="118"/>
    </location>
</feature>
<keyword evidence="2" id="KW-0560">Oxidoreductase</keyword>
<dbReference type="InterPro" id="IPR000683">
    <property type="entry name" value="Gfo/Idh/MocA-like_OxRdtase_N"/>
</dbReference>
<dbReference type="Gene3D" id="3.40.50.720">
    <property type="entry name" value="NAD(P)-binding Rossmann-like Domain"/>
    <property type="match status" value="1"/>
</dbReference>
<dbReference type="AlphaFoldDB" id="A0A813NDY1"/>
<reference evidence="5" key="1">
    <citation type="submission" date="2021-02" db="EMBL/GenBank/DDBJ databases">
        <authorList>
            <person name="Nowell W R."/>
        </authorList>
    </citation>
    <scope>NUCLEOTIDE SEQUENCE</scope>
    <source>
        <strain evidence="5">Ploen Becks lab</strain>
    </source>
</reference>
<dbReference type="SUPFAM" id="SSF55347">
    <property type="entry name" value="Glyceraldehyde-3-phosphate dehydrogenase-like, C-terminal domain"/>
    <property type="match status" value="1"/>
</dbReference>
<evidence type="ECO:0000256" key="2">
    <source>
        <dbReference type="ARBA" id="ARBA00023002"/>
    </source>
</evidence>
<organism evidence="5 6">
    <name type="scientific">Brachionus calyciflorus</name>
    <dbReference type="NCBI Taxonomy" id="104777"/>
    <lineage>
        <taxon>Eukaryota</taxon>
        <taxon>Metazoa</taxon>
        <taxon>Spiralia</taxon>
        <taxon>Gnathifera</taxon>
        <taxon>Rotifera</taxon>
        <taxon>Eurotatoria</taxon>
        <taxon>Monogononta</taxon>
        <taxon>Pseudotrocha</taxon>
        <taxon>Ploima</taxon>
        <taxon>Brachionidae</taxon>
        <taxon>Brachionus</taxon>
    </lineage>
</organism>
<evidence type="ECO:0000256" key="1">
    <source>
        <dbReference type="ARBA" id="ARBA00010928"/>
    </source>
</evidence>
<dbReference type="InterPro" id="IPR050463">
    <property type="entry name" value="Gfo/Idh/MocA_oxidrdct_glycsds"/>
</dbReference>
<comment type="caution">
    <text evidence="5">The sequence shown here is derived from an EMBL/GenBank/DDBJ whole genome shotgun (WGS) entry which is preliminary data.</text>
</comment>
<dbReference type="Gene3D" id="3.30.360.10">
    <property type="entry name" value="Dihydrodipicolinate Reductase, domain 2"/>
    <property type="match status" value="1"/>
</dbReference>
<proteinExistence type="inferred from homology"/>
<dbReference type="OrthoDB" id="446809at2759"/>
<dbReference type="GO" id="GO:0016491">
    <property type="term" value="F:oxidoreductase activity"/>
    <property type="evidence" value="ECO:0007669"/>
    <property type="project" value="UniProtKB-KW"/>
</dbReference>
<dbReference type="GO" id="GO:0000166">
    <property type="term" value="F:nucleotide binding"/>
    <property type="evidence" value="ECO:0007669"/>
    <property type="project" value="InterPro"/>
</dbReference>
<gene>
    <name evidence="5" type="ORF">OXX778_LOCUS2990</name>
</gene>
<comment type="similarity">
    <text evidence="1">Belongs to the Gfo/Idh/MocA family.</text>
</comment>
<accession>A0A813NDY1</accession>
<dbReference type="Pfam" id="PF01408">
    <property type="entry name" value="GFO_IDH_MocA"/>
    <property type="match status" value="1"/>
</dbReference>
<dbReference type="PANTHER" id="PTHR43818">
    <property type="entry name" value="BCDNA.GH03377"/>
    <property type="match status" value="1"/>
</dbReference>
<dbReference type="Proteomes" id="UP000663879">
    <property type="component" value="Unassembled WGS sequence"/>
</dbReference>
<dbReference type="InterPro" id="IPR055170">
    <property type="entry name" value="GFO_IDH_MocA-like_dom"/>
</dbReference>
<dbReference type="PANTHER" id="PTHR43818:SF11">
    <property type="entry name" value="BCDNA.GH03377"/>
    <property type="match status" value="1"/>
</dbReference>
<sequence>MLPGIGIFGSDPVSKILIEILKHFDFDIHAVWTNSYDGEIKRLIKTSECSNLVTNSIDNVLLNKNVNLIFVCCQPNLHSQISTKALGIGKNVICLFPTCKNIDEIEHMIVSARYYPCLMSSIFYGGLKYLSEYKLIKKNLCLIGDIKVCNISISCQSLVMARSKMYNRLKDEKQDLDCLSTLIDKIILASCSTSSSESINWLGDKDLGAGVLNRYGASIISLILNLFENKKVTKVFGCLRTLIENFDQFNSQHFSIRKITADDHCTFQLNLEPGSILVNFTVNSLAHSKYSQEINLCGDKGVLTWINSKIIFKSLSAEQLKMARNLVDSNNNVSNLRDSNSDEVDLSDSVDEIDNEFLDKYKDIENKYPELPYLYVRGLYFYLQNIKEELIELNKFKSDSKKSNTIQFNAKKNLENFEHTRLIQLIVKKICQSSNENRWVPVNY</sequence>